<comment type="function">
    <text evidence="1 7">Catalyzes the insertion of molybdate into adenylated molybdopterin with the concomitant release of AMP.</text>
</comment>
<dbReference type="Gene3D" id="3.90.105.10">
    <property type="entry name" value="Molybdopterin biosynthesis moea protein, domain 2"/>
    <property type="match status" value="1"/>
</dbReference>
<comment type="caution">
    <text evidence="10">The sequence shown here is derived from an EMBL/GenBank/DDBJ whole genome shotgun (WGS) entry which is preliminary data.</text>
</comment>
<evidence type="ECO:0000256" key="8">
    <source>
        <dbReference type="SAM" id="MobiDB-lite"/>
    </source>
</evidence>
<dbReference type="PANTHER" id="PTHR10192:SF16">
    <property type="entry name" value="MOLYBDOPTERIN MOLYBDENUMTRANSFERASE"/>
    <property type="match status" value="1"/>
</dbReference>
<keyword evidence="5 7" id="KW-0501">Molybdenum cofactor biosynthesis</keyword>
<keyword evidence="7" id="KW-0460">Magnesium</keyword>
<dbReference type="Gene3D" id="2.40.340.10">
    <property type="entry name" value="MoeA, C-terminal, domain IV"/>
    <property type="match status" value="1"/>
</dbReference>
<dbReference type="SUPFAM" id="SSF53218">
    <property type="entry name" value="Molybdenum cofactor biosynthesis proteins"/>
    <property type="match status" value="1"/>
</dbReference>
<dbReference type="OrthoDB" id="3196725at2"/>
<keyword evidence="11" id="KW-1185">Reference proteome</keyword>
<dbReference type="Pfam" id="PF03453">
    <property type="entry name" value="MoeA_N"/>
    <property type="match status" value="1"/>
</dbReference>
<evidence type="ECO:0000256" key="6">
    <source>
        <dbReference type="ARBA" id="ARBA00047317"/>
    </source>
</evidence>
<dbReference type="SUPFAM" id="SSF63867">
    <property type="entry name" value="MoeA C-terminal domain-like"/>
    <property type="match status" value="1"/>
</dbReference>
<dbReference type="RefSeq" id="WP_145861145.1">
    <property type="nucleotide sequence ID" value="NZ_RPFW01000009.1"/>
</dbReference>
<dbReference type="CDD" id="cd00887">
    <property type="entry name" value="MoeA"/>
    <property type="match status" value="1"/>
</dbReference>
<evidence type="ECO:0000259" key="9">
    <source>
        <dbReference type="SMART" id="SM00852"/>
    </source>
</evidence>
<accession>A0A6P2BPG6</accession>
<dbReference type="GO" id="GO:0005829">
    <property type="term" value="C:cytosol"/>
    <property type="evidence" value="ECO:0007669"/>
    <property type="project" value="TreeGrafter"/>
</dbReference>
<evidence type="ECO:0000256" key="7">
    <source>
        <dbReference type="RuleBase" id="RU365090"/>
    </source>
</evidence>
<comment type="pathway">
    <text evidence="2 7">Cofactor biosynthesis; molybdopterin biosynthesis.</text>
</comment>
<keyword evidence="4 7" id="KW-0500">Molybdenum</keyword>
<dbReference type="Gene3D" id="3.40.980.10">
    <property type="entry name" value="MoaB/Mog-like domain"/>
    <property type="match status" value="1"/>
</dbReference>
<comment type="catalytic activity">
    <reaction evidence="6">
        <text>adenylyl-molybdopterin + molybdate = Mo-molybdopterin + AMP + H(+)</text>
        <dbReference type="Rhea" id="RHEA:35047"/>
        <dbReference type="ChEBI" id="CHEBI:15378"/>
        <dbReference type="ChEBI" id="CHEBI:36264"/>
        <dbReference type="ChEBI" id="CHEBI:62727"/>
        <dbReference type="ChEBI" id="CHEBI:71302"/>
        <dbReference type="ChEBI" id="CHEBI:456215"/>
        <dbReference type="EC" id="2.10.1.1"/>
    </reaction>
</comment>
<dbReference type="InterPro" id="IPR001453">
    <property type="entry name" value="MoaB/Mog_dom"/>
</dbReference>
<dbReference type="Pfam" id="PF00994">
    <property type="entry name" value="MoCF_biosynth"/>
    <property type="match status" value="1"/>
</dbReference>
<dbReference type="AlphaFoldDB" id="A0A6P2BPG6"/>
<feature type="domain" description="MoaB/Mog" evidence="9">
    <location>
        <begin position="222"/>
        <end position="371"/>
    </location>
</feature>
<dbReference type="InterPro" id="IPR036425">
    <property type="entry name" value="MoaB/Mog-like_dom_sf"/>
</dbReference>
<keyword evidence="7" id="KW-0479">Metal-binding</keyword>
<evidence type="ECO:0000313" key="10">
    <source>
        <dbReference type="EMBL" id="TVZ00381.1"/>
    </source>
</evidence>
<dbReference type="UniPathway" id="UPA00344"/>
<protein>
    <recommendedName>
        <fullName evidence="7">Molybdopterin molybdenumtransferase</fullName>
        <ecNumber evidence="7">2.10.1.1</ecNumber>
    </recommendedName>
</protein>
<dbReference type="InterPro" id="IPR038987">
    <property type="entry name" value="MoeA-like"/>
</dbReference>
<dbReference type="PANTHER" id="PTHR10192">
    <property type="entry name" value="MOLYBDOPTERIN BIOSYNTHESIS PROTEIN"/>
    <property type="match status" value="1"/>
</dbReference>
<name>A0A6P2BPG6_9ACTN</name>
<comment type="cofactor">
    <cofactor evidence="7">
        <name>Mg(2+)</name>
        <dbReference type="ChEBI" id="CHEBI:18420"/>
    </cofactor>
</comment>
<dbReference type="GO" id="GO:0006777">
    <property type="term" value="P:Mo-molybdopterin cofactor biosynthetic process"/>
    <property type="evidence" value="ECO:0007669"/>
    <property type="project" value="UniProtKB-UniRule"/>
</dbReference>
<comment type="similarity">
    <text evidence="3 7">Belongs to the MoeA family.</text>
</comment>
<dbReference type="InterPro" id="IPR036135">
    <property type="entry name" value="MoeA_linker/N_sf"/>
</dbReference>
<dbReference type="InterPro" id="IPR036688">
    <property type="entry name" value="MoeA_C_domain_IV_sf"/>
</dbReference>
<organism evidence="10 11">
    <name type="scientific">Trebonia kvetii</name>
    <dbReference type="NCBI Taxonomy" id="2480626"/>
    <lineage>
        <taxon>Bacteria</taxon>
        <taxon>Bacillati</taxon>
        <taxon>Actinomycetota</taxon>
        <taxon>Actinomycetes</taxon>
        <taxon>Streptosporangiales</taxon>
        <taxon>Treboniaceae</taxon>
        <taxon>Trebonia</taxon>
    </lineage>
</organism>
<reference evidence="10 11" key="1">
    <citation type="submission" date="2018-11" db="EMBL/GenBank/DDBJ databases">
        <title>Trebonia kvetii gen.nov., sp.nov., a novel acidophilic actinobacterium, and proposal of the new actinobacterial family Treboniaceae fam. nov.</title>
        <authorList>
            <person name="Rapoport D."/>
            <person name="Sagova-Mareckova M."/>
            <person name="Sedlacek I."/>
            <person name="Provaznik J."/>
            <person name="Kralova S."/>
            <person name="Pavlinic D."/>
            <person name="Benes V."/>
            <person name="Kopecky J."/>
        </authorList>
    </citation>
    <scope>NUCLEOTIDE SEQUENCE [LARGE SCALE GENOMIC DNA]</scope>
    <source>
        <strain evidence="10 11">15Tr583</strain>
    </source>
</reference>
<dbReference type="InterPro" id="IPR005111">
    <property type="entry name" value="MoeA_C_domain_IV"/>
</dbReference>
<dbReference type="Gene3D" id="2.170.190.11">
    <property type="entry name" value="Molybdopterin biosynthesis moea protein, domain 3"/>
    <property type="match status" value="1"/>
</dbReference>
<gene>
    <name evidence="10" type="ORF">EAS64_37745</name>
</gene>
<evidence type="ECO:0000256" key="3">
    <source>
        <dbReference type="ARBA" id="ARBA00010763"/>
    </source>
</evidence>
<evidence type="ECO:0000313" key="11">
    <source>
        <dbReference type="Proteomes" id="UP000460272"/>
    </source>
</evidence>
<evidence type="ECO:0000256" key="4">
    <source>
        <dbReference type="ARBA" id="ARBA00022505"/>
    </source>
</evidence>
<evidence type="ECO:0000256" key="1">
    <source>
        <dbReference type="ARBA" id="ARBA00002901"/>
    </source>
</evidence>
<dbReference type="GO" id="GO:0061599">
    <property type="term" value="F:molybdopterin molybdotransferase activity"/>
    <property type="evidence" value="ECO:0007669"/>
    <property type="project" value="UniProtKB-UniRule"/>
</dbReference>
<dbReference type="Proteomes" id="UP000460272">
    <property type="component" value="Unassembled WGS sequence"/>
</dbReference>
<dbReference type="EC" id="2.10.1.1" evidence="7"/>
<dbReference type="EMBL" id="RPFW01000009">
    <property type="protein sequence ID" value="TVZ00381.1"/>
    <property type="molecule type" value="Genomic_DNA"/>
</dbReference>
<evidence type="ECO:0000256" key="5">
    <source>
        <dbReference type="ARBA" id="ARBA00023150"/>
    </source>
</evidence>
<dbReference type="SUPFAM" id="SSF63882">
    <property type="entry name" value="MoeA N-terminal region -like"/>
    <property type="match status" value="1"/>
</dbReference>
<dbReference type="GO" id="GO:0046872">
    <property type="term" value="F:metal ion binding"/>
    <property type="evidence" value="ECO:0007669"/>
    <property type="project" value="UniProtKB-UniRule"/>
</dbReference>
<dbReference type="SMART" id="SM00852">
    <property type="entry name" value="MoCF_biosynth"/>
    <property type="match status" value="1"/>
</dbReference>
<feature type="region of interest" description="Disordered" evidence="8">
    <location>
        <begin position="28"/>
        <end position="48"/>
    </location>
</feature>
<dbReference type="InterPro" id="IPR005110">
    <property type="entry name" value="MoeA_linker/N"/>
</dbReference>
<dbReference type="Pfam" id="PF03454">
    <property type="entry name" value="MoeA_C"/>
    <property type="match status" value="1"/>
</dbReference>
<sequence>MGLTGGGSLALPDVAYQRWLDSLGGAGWPARSGRASPPGLPGELGDSERVPLDEALGRVAAAAVTARWPSPRCDCAAMDGIAVRAAGLPIAPAVGGTVAPAGTGGADDLDAQDLDARAGAIRLPAGAFEWIDTGDPMPDGLDTVVVRERLLPQGDGSVLIAAGPDAAAPLATAGQHVRTAGEDFAAGEELLPAGRLLRPGDLAAAAAAGHATLVVTRRPVVAIIPTGDEIRPAGEPLRRGDIIDTNSIMLAARCRQLGALAEVGPIVPDDPDSLAAELHRAAAGADLVLIIAGSSRGRGDHAAAVLAQVGGVAVAGVAVRPGHPAILGHVKRPTGAKAADRAAIAPAIGLPGYPLAAAVIFELFAVPLLGVLTGHTPARTTIRARLDRDWTGRPEAENWVLVTLSDHGERGELPLATPARRGAGTISQLARADAWWQVPAGRDRVDFAAGTEIAVLPVADIAR</sequence>
<keyword evidence="7 10" id="KW-0808">Transferase</keyword>
<proteinExistence type="inferred from homology"/>
<evidence type="ECO:0000256" key="2">
    <source>
        <dbReference type="ARBA" id="ARBA00005046"/>
    </source>
</evidence>